<keyword evidence="1" id="KW-0732">Signal</keyword>
<reference evidence="3 4" key="1">
    <citation type="submission" date="2020-04" db="EMBL/GenBank/DDBJ databases">
        <title>Novel Mycoplasma species detected in Phocoena phocoena (harbor porpoise) from the USA.</title>
        <authorList>
            <person name="Volokhov D.V."/>
        </authorList>
    </citation>
    <scope>NUCLEOTIDE SEQUENCE [LARGE SCALE GENOMIC DNA]</scope>
    <source>
        <strain evidence="3 4">Phocoena C-264-GEN</strain>
    </source>
</reference>
<dbReference type="Proteomes" id="UP000501060">
    <property type="component" value="Chromosome"/>
</dbReference>
<evidence type="ECO:0000256" key="1">
    <source>
        <dbReference type="ARBA" id="ARBA00022729"/>
    </source>
</evidence>
<feature type="domain" description="Atypical Rib" evidence="2">
    <location>
        <begin position="23"/>
        <end position="91"/>
    </location>
</feature>
<evidence type="ECO:0000259" key="2">
    <source>
        <dbReference type="Pfam" id="PF18938"/>
    </source>
</evidence>
<gene>
    <name evidence="3" type="ORF">HGG69_02565</name>
</gene>
<sequence>MAANALMISNLTDEDLKNIKFEINNIILTKVIDINNVSEKEKNEIKQKIKDANQSFDLTDQEIYIANNGTVTVIKNKWKTTIPQNKTVVQKQIFNFNDPAITKVIMQTI</sequence>
<dbReference type="InterPro" id="IPR044024">
    <property type="entry name" value="aRib"/>
</dbReference>
<dbReference type="AlphaFoldDB" id="A0A858U7H7"/>
<accession>A0A858U7H7</accession>
<evidence type="ECO:0000313" key="4">
    <source>
        <dbReference type="Proteomes" id="UP000501060"/>
    </source>
</evidence>
<proteinExistence type="predicted"/>
<organism evidence="3 4">
    <name type="scientific">Mycoplasma phocoenae</name>
    <dbReference type="NCBI Taxonomy" id="754517"/>
    <lineage>
        <taxon>Bacteria</taxon>
        <taxon>Bacillati</taxon>
        <taxon>Mycoplasmatota</taxon>
        <taxon>Mollicutes</taxon>
        <taxon>Mycoplasmataceae</taxon>
        <taxon>Mycoplasma</taxon>
    </lineage>
</organism>
<keyword evidence="4" id="KW-1185">Reference proteome</keyword>
<dbReference type="Pfam" id="PF18938">
    <property type="entry name" value="aRib"/>
    <property type="match status" value="1"/>
</dbReference>
<protein>
    <recommendedName>
        <fullName evidence="2">Atypical Rib domain-containing protein</fullName>
    </recommendedName>
</protein>
<evidence type="ECO:0000313" key="3">
    <source>
        <dbReference type="EMBL" id="QJG67173.1"/>
    </source>
</evidence>
<dbReference type="RefSeq" id="WP_169605224.1">
    <property type="nucleotide sequence ID" value="NZ_CP051481.1"/>
</dbReference>
<name>A0A858U7H7_9MOLU</name>
<dbReference type="KEGG" id="mphe:HGG69_02565"/>
<dbReference type="EMBL" id="CP051481">
    <property type="protein sequence ID" value="QJG67173.1"/>
    <property type="molecule type" value="Genomic_DNA"/>
</dbReference>
<dbReference type="Gene3D" id="3.10.20.890">
    <property type="match status" value="1"/>
</dbReference>